<organism evidence="1">
    <name type="scientific">virus sp. ctHG14</name>
    <dbReference type="NCBI Taxonomy" id="2827626"/>
    <lineage>
        <taxon>Viruses</taxon>
    </lineage>
</organism>
<evidence type="ECO:0000313" key="1">
    <source>
        <dbReference type="EMBL" id="DAE31220.1"/>
    </source>
</evidence>
<proteinExistence type="predicted"/>
<accession>A0A8S5RJR4</accession>
<reference evidence="1" key="1">
    <citation type="journal article" date="2021" name="Proc. Natl. Acad. Sci. U.S.A.">
        <title>A Catalog of Tens of Thousands of Viruses from Human Metagenomes Reveals Hidden Associations with Chronic Diseases.</title>
        <authorList>
            <person name="Tisza M.J."/>
            <person name="Buck C.B."/>
        </authorList>
    </citation>
    <scope>NUCLEOTIDE SEQUENCE</scope>
    <source>
        <strain evidence="1">CtHG14</strain>
    </source>
</reference>
<sequence length="84" mass="10355">MDKEGWCRPKIWRQYIFGDQCWISCLPQQKWQFKRKEGGKVITIFSEKRHINFKIAEEEFKARWLEIEVKGKYDKFTTERLSHD</sequence>
<dbReference type="EMBL" id="BK059106">
    <property type="protein sequence ID" value="DAE31220.1"/>
    <property type="molecule type" value="Genomic_DNA"/>
</dbReference>
<name>A0A8S5RJR4_9VIRU</name>
<protein>
    <submittedName>
        <fullName evidence="1">Uncharacterized protein</fullName>
    </submittedName>
</protein>